<protein>
    <submittedName>
        <fullName evidence="2">CpXC domain-containing protein</fullName>
    </submittedName>
</protein>
<dbReference type="EMBL" id="JAINWA010000003">
    <property type="protein sequence ID" value="MCD1654563.1"/>
    <property type="molecule type" value="Genomic_DNA"/>
</dbReference>
<evidence type="ECO:0000313" key="3">
    <source>
        <dbReference type="Proteomes" id="UP001198163"/>
    </source>
</evidence>
<gene>
    <name evidence="2" type="ORF">K7J14_07565</name>
</gene>
<dbReference type="InterPro" id="IPR025682">
    <property type="entry name" value="CpXC_dom"/>
</dbReference>
<organism evidence="2 3">
    <name type="scientific">Teretinema zuelzerae</name>
    <dbReference type="NCBI Taxonomy" id="156"/>
    <lineage>
        <taxon>Bacteria</taxon>
        <taxon>Pseudomonadati</taxon>
        <taxon>Spirochaetota</taxon>
        <taxon>Spirochaetia</taxon>
        <taxon>Spirochaetales</taxon>
        <taxon>Treponemataceae</taxon>
        <taxon>Teretinema</taxon>
    </lineage>
</organism>
<dbReference type="Pfam" id="PF14353">
    <property type="entry name" value="CpXC"/>
    <property type="match status" value="1"/>
</dbReference>
<sequence length="206" mass="23089">MRELTCHCDQTFSVDLPETVNLDERPEVIDAIDDGSFLSCVCPSCNAQLNTDLRTEVLWPSKHARLLLIPEADRMLFFSRKLEIPEGTQVVIGYPELADRIAALKAGLDVTAVETLKYHLAEQAEQTNPGKSVRIYFESANDSEALEFHIHGLRNDEVAVTKIPMKLYHSIRQSISNNPDDDVSKAVCNGSYISWQNILIEDNGND</sequence>
<proteinExistence type="predicted"/>
<comment type="caution">
    <text evidence="2">The sequence shown here is derived from an EMBL/GenBank/DDBJ whole genome shotgun (WGS) entry which is preliminary data.</text>
</comment>
<feature type="domain" description="CpXC" evidence="1">
    <location>
        <begin position="4"/>
        <end position="117"/>
    </location>
</feature>
<name>A0AAE3EJF7_9SPIR</name>
<keyword evidence="3" id="KW-1185">Reference proteome</keyword>
<dbReference type="Proteomes" id="UP001198163">
    <property type="component" value="Unassembled WGS sequence"/>
</dbReference>
<reference evidence="2" key="1">
    <citation type="submission" date="2021-08" db="EMBL/GenBank/DDBJ databases">
        <title>Comparative analyses of Brucepasteria parasyntrophica and Teretinema zuelzerae.</title>
        <authorList>
            <person name="Song Y."/>
            <person name="Brune A."/>
        </authorList>
    </citation>
    <scope>NUCLEOTIDE SEQUENCE</scope>
    <source>
        <strain evidence="2">DSM 1903</strain>
    </source>
</reference>
<dbReference type="RefSeq" id="WP_230754939.1">
    <property type="nucleotide sequence ID" value="NZ_JAINWA010000003.1"/>
</dbReference>
<dbReference type="AlphaFoldDB" id="A0AAE3EJF7"/>
<evidence type="ECO:0000313" key="2">
    <source>
        <dbReference type="EMBL" id="MCD1654563.1"/>
    </source>
</evidence>
<evidence type="ECO:0000259" key="1">
    <source>
        <dbReference type="Pfam" id="PF14353"/>
    </source>
</evidence>
<accession>A0AAE3EJF7</accession>